<feature type="region of interest" description="Disordered" evidence="1">
    <location>
        <begin position="1"/>
        <end position="38"/>
    </location>
</feature>
<reference evidence="2 3" key="1">
    <citation type="submission" date="2014-04" db="EMBL/GenBank/DDBJ databases">
        <authorList>
            <consortium name="DOE Joint Genome Institute"/>
            <person name="Kuo A."/>
            <person name="Kohler A."/>
            <person name="Costa M.D."/>
            <person name="Nagy L.G."/>
            <person name="Floudas D."/>
            <person name="Copeland A."/>
            <person name="Barry K.W."/>
            <person name="Cichocki N."/>
            <person name="Veneault-Fourrey C."/>
            <person name="LaButti K."/>
            <person name="Lindquist E.A."/>
            <person name="Lipzen A."/>
            <person name="Lundell T."/>
            <person name="Morin E."/>
            <person name="Murat C."/>
            <person name="Sun H."/>
            <person name="Tunlid A."/>
            <person name="Henrissat B."/>
            <person name="Grigoriev I.V."/>
            <person name="Hibbett D.S."/>
            <person name="Martin F."/>
            <person name="Nordberg H.P."/>
            <person name="Cantor M.N."/>
            <person name="Hua S.X."/>
        </authorList>
    </citation>
    <scope>NUCLEOTIDE SEQUENCE [LARGE SCALE GENOMIC DNA]</scope>
    <source>
        <strain evidence="2 3">441</strain>
    </source>
</reference>
<dbReference type="AlphaFoldDB" id="A0A0D0A1G5"/>
<dbReference type="EMBL" id="KN833693">
    <property type="protein sequence ID" value="KIK28297.1"/>
    <property type="molecule type" value="Genomic_DNA"/>
</dbReference>
<dbReference type="HOGENOM" id="CLU_2441735_0_0_1"/>
<organism evidence="2 3">
    <name type="scientific">Pisolithus microcarpus 441</name>
    <dbReference type="NCBI Taxonomy" id="765257"/>
    <lineage>
        <taxon>Eukaryota</taxon>
        <taxon>Fungi</taxon>
        <taxon>Dikarya</taxon>
        <taxon>Basidiomycota</taxon>
        <taxon>Agaricomycotina</taxon>
        <taxon>Agaricomycetes</taxon>
        <taxon>Agaricomycetidae</taxon>
        <taxon>Boletales</taxon>
        <taxon>Sclerodermatineae</taxon>
        <taxon>Pisolithaceae</taxon>
        <taxon>Pisolithus</taxon>
    </lineage>
</organism>
<sequence length="90" mass="10278">MLHRDQLWRNDGSYRPPPQGEAYPHDLDDYPEPEEGWQNEDGVRIDLNRRLIPKVPLRGVLKQTNYCPEEGIVSGYLMASPASPTSEDEA</sequence>
<feature type="compositionally biased region" description="Acidic residues" evidence="1">
    <location>
        <begin position="29"/>
        <end position="38"/>
    </location>
</feature>
<name>A0A0D0A1G5_9AGAM</name>
<dbReference type="OrthoDB" id="3255922at2759"/>
<dbReference type="STRING" id="765257.A0A0D0A1G5"/>
<protein>
    <submittedName>
        <fullName evidence="2">Uncharacterized protein</fullName>
    </submittedName>
</protein>
<reference evidence="3" key="2">
    <citation type="submission" date="2015-01" db="EMBL/GenBank/DDBJ databases">
        <title>Evolutionary Origins and Diversification of the Mycorrhizal Mutualists.</title>
        <authorList>
            <consortium name="DOE Joint Genome Institute"/>
            <consortium name="Mycorrhizal Genomics Consortium"/>
            <person name="Kohler A."/>
            <person name="Kuo A."/>
            <person name="Nagy L.G."/>
            <person name="Floudas D."/>
            <person name="Copeland A."/>
            <person name="Barry K.W."/>
            <person name="Cichocki N."/>
            <person name="Veneault-Fourrey C."/>
            <person name="LaButti K."/>
            <person name="Lindquist E.A."/>
            <person name="Lipzen A."/>
            <person name="Lundell T."/>
            <person name="Morin E."/>
            <person name="Murat C."/>
            <person name="Riley R."/>
            <person name="Ohm R."/>
            <person name="Sun H."/>
            <person name="Tunlid A."/>
            <person name="Henrissat B."/>
            <person name="Grigoriev I.V."/>
            <person name="Hibbett D.S."/>
            <person name="Martin F."/>
        </authorList>
    </citation>
    <scope>NUCLEOTIDE SEQUENCE [LARGE SCALE GENOMIC DNA]</scope>
    <source>
        <strain evidence="3">441</strain>
    </source>
</reference>
<accession>A0A0D0A1G5</accession>
<keyword evidence="3" id="KW-1185">Reference proteome</keyword>
<proteinExistence type="predicted"/>
<evidence type="ECO:0000313" key="3">
    <source>
        <dbReference type="Proteomes" id="UP000054018"/>
    </source>
</evidence>
<evidence type="ECO:0000256" key="1">
    <source>
        <dbReference type="SAM" id="MobiDB-lite"/>
    </source>
</evidence>
<gene>
    <name evidence="2" type="ORF">PISMIDRAFT_91762</name>
</gene>
<dbReference type="Proteomes" id="UP000054018">
    <property type="component" value="Unassembled WGS sequence"/>
</dbReference>
<evidence type="ECO:0000313" key="2">
    <source>
        <dbReference type="EMBL" id="KIK28297.1"/>
    </source>
</evidence>